<dbReference type="InterPro" id="IPR012334">
    <property type="entry name" value="Pectin_lyas_fold"/>
</dbReference>
<name>X0U8Q1_9ZZZZ</name>
<proteinExistence type="predicted"/>
<reference evidence="1" key="1">
    <citation type="journal article" date="2014" name="Front. Microbiol.">
        <title>High frequency of phylogenetically diverse reductive dehalogenase-homologous genes in deep subseafloor sedimentary metagenomes.</title>
        <authorList>
            <person name="Kawai M."/>
            <person name="Futagami T."/>
            <person name="Toyoda A."/>
            <person name="Takaki Y."/>
            <person name="Nishi S."/>
            <person name="Hori S."/>
            <person name="Arai W."/>
            <person name="Tsubouchi T."/>
            <person name="Morono Y."/>
            <person name="Uchiyama I."/>
            <person name="Ito T."/>
            <person name="Fujiyama A."/>
            <person name="Inagaki F."/>
            <person name="Takami H."/>
        </authorList>
    </citation>
    <scope>NUCLEOTIDE SEQUENCE</scope>
    <source>
        <strain evidence="1">Expedition CK06-06</strain>
    </source>
</reference>
<dbReference type="SUPFAM" id="SSF51126">
    <property type="entry name" value="Pectin lyase-like"/>
    <property type="match status" value="1"/>
</dbReference>
<dbReference type="AlphaFoldDB" id="X0U8Q1"/>
<comment type="caution">
    <text evidence="1">The sequence shown here is derived from an EMBL/GenBank/DDBJ whole genome shotgun (WGS) entry which is preliminary data.</text>
</comment>
<dbReference type="EMBL" id="BARS01022601">
    <property type="protein sequence ID" value="GAG01915.1"/>
    <property type="molecule type" value="Genomic_DNA"/>
</dbReference>
<dbReference type="Gene3D" id="2.160.20.10">
    <property type="entry name" value="Single-stranded right-handed beta-helix, Pectin lyase-like"/>
    <property type="match status" value="1"/>
</dbReference>
<accession>X0U8Q1</accession>
<sequence>MKHKWKISILIVFALLIGVVWATPISQENVNARLGAFTGPEAGTAQDDTIKASLDLLHDRLNAATGAGAGTTFYVDSGTAGTGGLTQATAVAAIQTAVNLGTDNAGDVIYVMPGHAENSASAAAIDFDCPGMTVRGWGSGEEMPIISLTAVDSTVAITANDVMLYNLQFKGNYTNGVTKCL</sequence>
<evidence type="ECO:0000313" key="1">
    <source>
        <dbReference type="EMBL" id="GAG01915.1"/>
    </source>
</evidence>
<dbReference type="InterPro" id="IPR011050">
    <property type="entry name" value="Pectin_lyase_fold/virulence"/>
</dbReference>
<feature type="non-terminal residue" evidence="1">
    <location>
        <position position="181"/>
    </location>
</feature>
<gene>
    <name evidence="1" type="ORF">S01H1_36115</name>
</gene>
<protein>
    <submittedName>
        <fullName evidence="1">Uncharacterized protein</fullName>
    </submittedName>
</protein>
<organism evidence="1">
    <name type="scientific">marine sediment metagenome</name>
    <dbReference type="NCBI Taxonomy" id="412755"/>
    <lineage>
        <taxon>unclassified sequences</taxon>
        <taxon>metagenomes</taxon>
        <taxon>ecological metagenomes</taxon>
    </lineage>
</organism>